<comment type="subcellular location">
    <subcellularLocation>
        <location evidence="2">Cell outer membrane</location>
        <topology evidence="2">Lipid-anchor</topology>
    </subcellularLocation>
</comment>
<dbReference type="Gene3D" id="2.20.200.10">
    <property type="entry name" value="Outer membrane efflux proteins (OEP)"/>
    <property type="match status" value="1"/>
</dbReference>
<evidence type="ECO:0000313" key="3">
    <source>
        <dbReference type="EMBL" id="EIT68010.1"/>
    </source>
</evidence>
<dbReference type="GO" id="GO:0015562">
    <property type="term" value="F:efflux transmembrane transporter activity"/>
    <property type="evidence" value="ECO:0007669"/>
    <property type="project" value="InterPro"/>
</dbReference>
<dbReference type="Gene3D" id="1.20.1600.10">
    <property type="entry name" value="Outer membrane efflux proteins (OEP)"/>
    <property type="match status" value="1"/>
</dbReference>
<dbReference type="OrthoDB" id="9770517at2"/>
<dbReference type="InterPro" id="IPR010131">
    <property type="entry name" value="MdtP/NodT-like"/>
</dbReference>
<dbReference type="NCBIfam" id="TIGR01845">
    <property type="entry name" value="outer_NodT"/>
    <property type="match status" value="1"/>
</dbReference>
<gene>
    <name evidence="3" type="ORF">WQQ_44450</name>
</gene>
<dbReference type="STRING" id="1172194.WQQ_44450"/>
<dbReference type="SUPFAM" id="SSF56954">
    <property type="entry name" value="Outer membrane efflux proteins (OEP)"/>
    <property type="match status" value="1"/>
</dbReference>
<dbReference type="EMBL" id="AKGD01000004">
    <property type="protein sequence ID" value="EIT68010.1"/>
    <property type="molecule type" value="Genomic_DNA"/>
</dbReference>
<comment type="caution">
    <text evidence="3">The sequence shown here is derived from an EMBL/GenBank/DDBJ whole genome shotgun (WGS) entry which is preliminary data.</text>
</comment>
<dbReference type="RefSeq" id="WP_007187380.1">
    <property type="nucleotide sequence ID" value="NZ_AKGD01000004.1"/>
</dbReference>
<dbReference type="PATRIC" id="fig|1172194.4.peg.4309"/>
<organism evidence="3 4">
    <name type="scientific">Hydrocarboniphaga effusa AP103</name>
    <dbReference type="NCBI Taxonomy" id="1172194"/>
    <lineage>
        <taxon>Bacteria</taxon>
        <taxon>Pseudomonadati</taxon>
        <taxon>Pseudomonadota</taxon>
        <taxon>Gammaproteobacteria</taxon>
        <taxon>Nevskiales</taxon>
        <taxon>Nevskiaceae</taxon>
        <taxon>Hydrocarboniphaga</taxon>
    </lineage>
</organism>
<keyword evidence="2" id="KW-0564">Palmitate</keyword>
<keyword evidence="2" id="KW-1134">Transmembrane beta strand</keyword>
<evidence type="ECO:0000256" key="1">
    <source>
        <dbReference type="ARBA" id="ARBA00007613"/>
    </source>
</evidence>
<dbReference type="PANTHER" id="PTHR30203:SF25">
    <property type="entry name" value="OUTER MEMBRANE PROTEIN-RELATED"/>
    <property type="match status" value="1"/>
</dbReference>
<keyword evidence="2" id="KW-0732">Signal</keyword>
<reference evidence="3 4" key="1">
    <citation type="journal article" date="2012" name="J. Bacteriol.">
        <title>Genome Sequence of n-Alkane-Degrading Hydrocarboniphaga effusa Strain AP103T (ATCC BAA-332T).</title>
        <authorList>
            <person name="Chang H.K."/>
            <person name="Zylstra G.J."/>
            <person name="Chae J.C."/>
        </authorList>
    </citation>
    <scope>NUCLEOTIDE SEQUENCE [LARGE SCALE GENOMIC DNA]</scope>
    <source>
        <strain evidence="3 4">AP103</strain>
    </source>
</reference>
<dbReference type="PANTHER" id="PTHR30203">
    <property type="entry name" value="OUTER MEMBRANE CATION EFFLUX PROTEIN"/>
    <property type="match status" value="1"/>
</dbReference>
<keyword evidence="2" id="KW-0812">Transmembrane</keyword>
<proteinExistence type="inferred from homology"/>
<evidence type="ECO:0000256" key="2">
    <source>
        <dbReference type="RuleBase" id="RU362097"/>
    </source>
</evidence>
<keyword evidence="2" id="KW-0472">Membrane</keyword>
<protein>
    <submittedName>
        <fullName evidence="3">Uncharacterized protein</fullName>
    </submittedName>
</protein>
<dbReference type="AlphaFoldDB" id="I8T292"/>
<dbReference type="PROSITE" id="PS51257">
    <property type="entry name" value="PROKAR_LIPOPROTEIN"/>
    <property type="match status" value="1"/>
</dbReference>
<keyword evidence="4" id="KW-1185">Reference proteome</keyword>
<keyword evidence="2" id="KW-0449">Lipoprotein</keyword>
<dbReference type="Proteomes" id="UP000003704">
    <property type="component" value="Unassembled WGS sequence"/>
</dbReference>
<dbReference type="Pfam" id="PF02321">
    <property type="entry name" value="OEP"/>
    <property type="match status" value="2"/>
</dbReference>
<comment type="similarity">
    <text evidence="1 2">Belongs to the outer membrane factor (OMF) (TC 1.B.17) family.</text>
</comment>
<accession>I8T292</accession>
<name>I8T292_9GAMM</name>
<feature type="chain" id="PRO_5001440066" evidence="2">
    <location>
        <begin position="22"/>
        <end position="472"/>
    </location>
</feature>
<dbReference type="InterPro" id="IPR003423">
    <property type="entry name" value="OMP_efflux"/>
</dbReference>
<sequence length="472" mass="50918">MKLRRSALLCLAAAAVLLAGCASTPKPLPTAELQASWSEAPAGDVTQLTADGSAAWWTLFGDPVLDELIKRAEARNLDLRSAEASVQEARASRAGARSALLPQLNLDADFTRGRPLQLGGSLRESASIGPTVNWELDLFGRLRSQQRAEVASLLASEADRDAVRLTVLAEVARSYLEYRLFRVQQSLAEKTVEAQARTARITQARFGQGMGSRLDVERANSLLATIRAAVPQAHEQAESAFHRLVRLTASTPEALEALLPREVSSDSLPTTDALSVLLTPTQVLGQRPDVRAAERRLVAAAATLDATRTLRYPQLTLSSLIGIGVTDASDIFKSSTNTWSISAGLLTPLFDFGRIRAAIDVADARQEQAYLAYESSVRTALQETQTAIVLYTQGQLRQTELGHAADAARKAAAIARTQYAQGLLSMIDVLDAERSLYDAERDWSSASADVSLRLVTLYQTMGVVPSRPPAQS</sequence>
<dbReference type="GO" id="GO:0009279">
    <property type="term" value="C:cell outer membrane"/>
    <property type="evidence" value="ECO:0007669"/>
    <property type="project" value="UniProtKB-SubCell"/>
</dbReference>
<feature type="signal peptide" evidence="2">
    <location>
        <begin position="1"/>
        <end position="21"/>
    </location>
</feature>
<evidence type="ECO:0000313" key="4">
    <source>
        <dbReference type="Proteomes" id="UP000003704"/>
    </source>
</evidence>